<protein>
    <recommendedName>
        <fullName evidence="4">PE-PGRS family protein</fullName>
    </recommendedName>
</protein>
<evidence type="ECO:0008006" key="4">
    <source>
        <dbReference type="Google" id="ProtNLM"/>
    </source>
</evidence>
<feature type="region of interest" description="Disordered" evidence="1">
    <location>
        <begin position="327"/>
        <end position="387"/>
    </location>
</feature>
<evidence type="ECO:0000313" key="2">
    <source>
        <dbReference type="EMBL" id="GAA4080071.1"/>
    </source>
</evidence>
<evidence type="ECO:0000256" key="1">
    <source>
        <dbReference type="SAM" id="MobiDB-lite"/>
    </source>
</evidence>
<reference evidence="3" key="1">
    <citation type="journal article" date="2019" name="Int. J. Syst. Evol. Microbiol.">
        <title>The Global Catalogue of Microorganisms (GCM) 10K type strain sequencing project: providing services to taxonomists for standard genome sequencing and annotation.</title>
        <authorList>
            <consortium name="The Broad Institute Genomics Platform"/>
            <consortium name="The Broad Institute Genome Sequencing Center for Infectious Disease"/>
            <person name="Wu L."/>
            <person name="Ma J."/>
        </authorList>
    </citation>
    <scope>NUCLEOTIDE SEQUENCE [LARGE SCALE GENOMIC DNA]</scope>
    <source>
        <strain evidence="3">JCM 16925</strain>
    </source>
</reference>
<gene>
    <name evidence="2" type="ORF">GCM10022233_70210</name>
</gene>
<dbReference type="EMBL" id="BAAAZY010000024">
    <property type="protein sequence ID" value="GAA4080071.1"/>
    <property type="molecule type" value="Genomic_DNA"/>
</dbReference>
<accession>A0ABP7W534</accession>
<dbReference type="RefSeq" id="WP_345019155.1">
    <property type="nucleotide sequence ID" value="NZ_BAAAZY010000024.1"/>
</dbReference>
<dbReference type="Proteomes" id="UP001499984">
    <property type="component" value="Unassembled WGS sequence"/>
</dbReference>
<evidence type="ECO:0000313" key="3">
    <source>
        <dbReference type="Proteomes" id="UP001499984"/>
    </source>
</evidence>
<comment type="caution">
    <text evidence="2">The sequence shown here is derived from an EMBL/GenBank/DDBJ whole genome shotgun (WGS) entry which is preliminary data.</text>
</comment>
<sequence length="387" mass="42538">MPSSASARPTIPPSVWLARGRHVGPAAEDVLRLSLRQLKDSGVIDDFLEVPETEGAQESVFEARWRVAESVTVRARLTVGHDSGSGQEWVLVAEAEAPWDPRWPSPAAKFWPQDRDAAWDHDAVTGLRLRDINPLPSDDKDVRRVLRDSVRDGWSIHVVVHEAMSTDERGRVPLAGMLPPGLRHRVVEHRASPSQLRVVNWALRDAGVEVPRGGAVVLPGTPAPSDYGVDDFAVRSVFLDGSEPAELIHAVTRFAALPRPLPVGAEEAVTALREDWRLLTLEEELARERRLVKMYAEALEAMTKSRDLYREAAEQAHAALAAYRESADAVGETRPQPPVGSPASPLQQLTRTFERLKGSARSRRNAPDADTAQEAGAVEEQPEASDR</sequence>
<organism evidence="2 3">
    <name type="scientific">Streptomyces shaanxiensis</name>
    <dbReference type="NCBI Taxonomy" id="653357"/>
    <lineage>
        <taxon>Bacteria</taxon>
        <taxon>Bacillati</taxon>
        <taxon>Actinomycetota</taxon>
        <taxon>Actinomycetes</taxon>
        <taxon>Kitasatosporales</taxon>
        <taxon>Streptomycetaceae</taxon>
        <taxon>Streptomyces</taxon>
    </lineage>
</organism>
<keyword evidence="3" id="KW-1185">Reference proteome</keyword>
<proteinExistence type="predicted"/>
<name>A0ABP7W534_9ACTN</name>